<organism evidence="1 2">
    <name type="scientific">Ramalina farinacea</name>
    <dbReference type="NCBI Taxonomy" id="258253"/>
    <lineage>
        <taxon>Eukaryota</taxon>
        <taxon>Fungi</taxon>
        <taxon>Dikarya</taxon>
        <taxon>Ascomycota</taxon>
        <taxon>Pezizomycotina</taxon>
        <taxon>Lecanoromycetes</taxon>
        <taxon>OSLEUM clade</taxon>
        <taxon>Lecanoromycetidae</taxon>
        <taxon>Lecanorales</taxon>
        <taxon>Lecanorineae</taxon>
        <taxon>Ramalinaceae</taxon>
        <taxon>Ramalina</taxon>
    </lineage>
</organism>
<reference evidence="1" key="1">
    <citation type="journal article" date="2023" name="Genome Biol. Evol.">
        <title>First Whole Genome Sequence and Flow Cytometry Genome Size Data for the Lichen-Forming Fungus Ramalina farinacea (Ascomycota).</title>
        <authorList>
            <person name="Llewellyn T."/>
            <person name="Mian S."/>
            <person name="Hill R."/>
            <person name="Leitch I.J."/>
            <person name="Gaya E."/>
        </authorList>
    </citation>
    <scope>NUCLEOTIDE SEQUENCE</scope>
    <source>
        <strain evidence="1">LIQ254RAFAR</strain>
    </source>
</reference>
<gene>
    <name evidence="1" type="ORF">OHK93_007323</name>
</gene>
<sequence>MEPYRYNRLQRPEGQLQDFRFFTLFHGSFDDEIRVKIEVRPIVRCVLSDKQKVETDFPWSALSYTWGDATDPSRVTVVSGNDGDNYITVTRDFEDALRHVRSAWADMALVHVLEAVKLKERSEQESWRELAMLFFDKSDSVAAHVAIGHASSVLCSVPPLLNAIKPDIESITAEIKQYMTYLYGEAPRLYQDHRRLLKLPKDVLSHVGSKNLAASVRILRERRAPLLFLPNGYIGLGPTGVKLNDEIWAMLGSQALMVLREVWSKNNYELVGPCSIHGFNSGEAILGPLPEQYTVVPHLLDSEGYFELHYLDTTTGKASEWDPRIAWAELEAQPPMNDSRFIWAPYGEPPRLRPDSEYLRRHNINIEYIDLV</sequence>
<dbReference type="EMBL" id="JAPUFD010000006">
    <property type="protein sequence ID" value="MDI1488049.1"/>
    <property type="molecule type" value="Genomic_DNA"/>
</dbReference>
<dbReference type="PANTHER" id="PTHR24148">
    <property type="entry name" value="ANKYRIN REPEAT DOMAIN-CONTAINING PROTEIN 39 HOMOLOG-RELATED"/>
    <property type="match status" value="1"/>
</dbReference>
<dbReference type="InterPro" id="IPR052895">
    <property type="entry name" value="HetReg/Transcr_Mod"/>
</dbReference>
<keyword evidence="2" id="KW-1185">Reference proteome</keyword>
<dbReference type="Proteomes" id="UP001161017">
    <property type="component" value="Unassembled WGS sequence"/>
</dbReference>
<comment type="caution">
    <text evidence="1">The sequence shown here is derived from an EMBL/GenBank/DDBJ whole genome shotgun (WGS) entry which is preliminary data.</text>
</comment>
<dbReference type="AlphaFoldDB" id="A0AA43QLZ6"/>
<name>A0AA43QLZ6_9LECA</name>
<proteinExistence type="predicted"/>
<accession>A0AA43QLZ6</accession>
<evidence type="ECO:0000313" key="1">
    <source>
        <dbReference type="EMBL" id="MDI1488049.1"/>
    </source>
</evidence>
<dbReference type="PANTHER" id="PTHR24148:SF64">
    <property type="entry name" value="HETEROKARYON INCOMPATIBILITY DOMAIN-CONTAINING PROTEIN"/>
    <property type="match status" value="1"/>
</dbReference>
<evidence type="ECO:0000313" key="2">
    <source>
        <dbReference type="Proteomes" id="UP001161017"/>
    </source>
</evidence>
<protein>
    <submittedName>
        <fullName evidence="1">Uncharacterized protein</fullName>
    </submittedName>
</protein>